<dbReference type="STRING" id="1108595.BKX93_05470"/>
<dbReference type="InterPro" id="IPR007396">
    <property type="entry name" value="TR_PAI2-type"/>
</dbReference>
<dbReference type="PANTHER" id="PTHR35802:SF1">
    <property type="entry name" value="PROTEASE SYNTHASE AND SPORULATION PROTEIN PAI 2"/>
    <property type="match status" value="1"/>
</dbReference>
<name>A0A1D9LE03_9NEIS</name>
<dbReference type="EMBL" id="CP017707">
    <property type="protein sequence ID" value="AOZ49501.1"/>
    <property type="molecule type" value="Genomic_DNA"/>
</dbReference>
<evidence type="ECO:0000313" key="1">
    <source>
        <dbReference type="EMBL" id="AOZ49501.1"/>
    </source>
</evidence>
<dbReference type="Pfam" id="PF04299">
    <property type="entry name" value="FMN_bind_2"/>
    <property type="match status" value="1"/>
</dbReference>
<dbReference type="Gene3D" id="2.30.110.10">
    <property type="entry name" value="Electron Transport, Fmn-binding Protein, Chain A"/>
    <property type="match status" value="1"/>
</dbReference>
<dbReference type="InterPro" id="IPR012349">
    <property type="entry name" value="Split_barrel_FMN-bd"/>
</dbReference>
<sequence>MYQPSHFVEADPAVLLSLIRARPLATVAINGEDGPLANHLPLLAVEEGGALRLRGHVARANPLWRLLEAEPQALAVFQGDDAYITPSWYPAKAEHGKVVPTWNYMVAHARGRLRAVDDPQWLRRLLEELTARREAAFPLPWQVADAPADYLDKMLRAIVGIELTVSRLDGKYKLSQNQDEATRLSVRAGLAGSGDERARALAGEMPS</sequence>
<dbReference type="SUPFAM" id="SSF50475">
    <property type="entry name" value="FMN-binding split barrel"/>
    <property type="match status" value="1"/>
</dbReference>
<protein>
    <submittedName>
        <fullName evidence="1">Transcriptional regulator</fullName>
    </submittedName>
</protein>
<dbReference type="PIRSF" id="PIRSF010372">
    <property type="entry name" value="PaiB"/>
    <property type="match status" value="1"/>
</dbReference>
<dbReference type="AlphaFoldDB" id="A0A1D9LE03"/>
<reference evidence="1 2" key="1">
    <citation type="submission" date="2016-10" db="EMBL/GenBank/DDBJ databases">
        <title>Chromobacterium muskegensis sp. nov., an insecticidal bacterium isolated from Sphagnum bogs.</title>
        <authorList>
            <person name="Sparks M.E."/>
            <person name="Blackburn M.B."/>
            <person name="Gundersen-Rindal D.E."/>
            <person name="Mitchell A."/>
            <person name="Farrar R."/>
            <person name="Kuhar D."/>
        </authorList>
    </citation>
    <scope>NUCLEOTIDE SEQUENCE [LARGE SCALE GENOMIC DNA]</scope>
    <source>
        <strain evidence="1 2">21-1</strain>
    </source>
</reference>
<dbReference type="RefSeq" id="WP_070979071.1">
    <property type="nucleotide sequence ID" value="NZ_CP017707.1"/>
</dbReference>
<dbReference type="GeneID" id="68840652"/>
<evidence type="ECO:0000313" key="2">
    <source>
        <dbReference type="Proteomes" id="UP000178776"/>
    </source>
</evidence>
<dbReference type="KEGG" id="cvc:BKX93_05470"/>
<dbReference type="Proteomes" id="UP000178776">
    <property type="component" value="Chromosome"/>
</dbReference>
<proteinExistence type="predicted"/>
<accession>A0A1D9LE03</accession>
<dbReference type="PANTHER" id="PTHR35802">
    <property type="entry name" value="PROTEASE SYNTHASE AND SPORULATION PROTEIN PAI 2"/>
    <property type="match status" value="1"/>
</dbReference>
<gene>
    <name evidence="1" type="ORF">BKX93_05470</name>
</gene>
<organism evidence="1 2">
    <name type="scientific">Chromobacterium vaccinii</name>
    <dbReference type="NCBI Taxonomy" id="1108595"/>
    <lineage>
        <taxon>Bacteria</taxon>
        <taxon>Pseudomonadati</taxon>
        <taxon>Pseudomonadota</taxon>
        <taxon>Betaproteobacteria</taxon>
        <taxon>Neisseriales</taxon>
        <taxon>Chromobacteriaceae</taxon>
        <taxon>Chromobacterium</taxon>
    </lineage>
</organism>